<proteinExistence type="predicted"/>
<evidence type="ECO:0000313" key="4">
    <source>
        <dbReference type="EMBL" id="GGJ12111.1"/>
    </source>
</evidence>
<dbReference type="AlphaFoldDB" id="A0A917KG87"/>
<dbReference type="EMBL" id="BMQA01000006">
    <property type="protein sequence ID" value="GGJ12111.1"/>
    <property type="molecule type" value="Genomic_DNA"/>
</dbReference>
<feature type="region of interest" description="Disordered" evidence="1">
    <location>
        <begin position="328"/>
        <end position="356"/>
    </location>
</feature>
<organism evidence="4 5">
    <name type="scientific">Streptomyces brasiliensis</name>
    <dbReference type="NCBI Taxonomy" id="1954"/>
    <lineage>
        <taxon>Bacteria</taxon>
        <taxon>Bacillati</taxon>
        <taxon>Actinomycetota</taxon>
        <taxon>Actinomycetes</taxon>
        <taxon>Kitasatosporales</taxon>
        <taxon>Streptomycetaceae</taxon>
        <taxon>Streptomyces</taxon>
    </lineage>
</organism>
<dbReference type="InterPro" id="IPR002477">
    <property type="entry name" value="Peptidoglycan-bd-like"/>
</dbReference>
<keyword evidence="2" id="KW-1133">Transmembrane helix</keyword>
<dbReference type="InterPro" id="IPR036366">
    <property type="entry name" value="PGBDSf"/>
</dbReference>
<reference evidence="4" key="2">
    <citation type="submission" date="2020-09" db="EMBL/GenBank/DDBJ databases">
        <authorList>
            <person name="Sun Q."/>
            <person name="Ohkuma M."/>
        </authorList>
    </citation>
    <scope>NUCLEOTIDE SEQUENCE</scope>
    <source>
        <strain evidence="4">JCM 3086</strain>
    </source>
</reference>
<dbReference type="SUPFAM" id="SSF47090">
    <property type="entry name" value="PGBD-like"/>
    <property type="match status" value="1"/>
</dbReference>
<sequence length="356" mass="36694">MWEVWIISEAREGTRGEQVEIVTNETSGTGGAGAQGNHCPQCGTPRAADNTPACACGREASDALRDVRTAEAAAAEDFDPLRIRPYVELEPFAEGGEADTGGATEPERAAEATMALRAVPAVPPVATTASEPATTDLSLFERGEDGPEPGAGTARPPRRRSRRVMLLSVTGAAVATVAAAGFASGLLSYDTPTRNGAAPQDLRQSVPDATTTDTASVPVPESTAAQAEPESPSASPATNPSPSLTPSATRSTTPPSATASRSVQPTQTATLTSSADAEQPAAAPVLRRGDSGAEVTELQLRLRQLSLFYGKANGKFDNRTENAVRTYQSTRGIGGDESGVYGAATRASLESETTQP</sequence>
<dbReference type="Gene3D" id="1.10.101.10">
    <property type="entry name" value="PGBD-like superfamily/PGBD"/>
    <property type="match status" value="1"/>
</dbReference>
<dbReference type="Proteomes" id="UP000657574">
    <property type="component" value="Unassembled WGS sequence"/>
</dbReference>
<keyword evidence="5" id="KW-1185">Reference proteome</keyword>
<evidence type="ECO:0000256" key="1">
    <source>
        <dbReference type="SAM" id="MobiDB-lite"/>
    </source>
</evidence>
<feature type="region of interest" description="Disordered" evidence="1">
    <location>
        <begin position="122"/>
        <end position="161"/>
    </location>
</feature>
<accession>A0A917KG87</accession>
<feature type="compositionally biased region" description="Low complexity" evidence="1">
    <location>
        <begin position="220"/>
        <end position="262"/>
    </location>
</feature>
<feature type="transmembrane region" description="Helical" evidence="2">
    <location>
        <begin position="164"/>
        <end position="187"/>
    </location>
</feature>
<keyword evidence="2" id="KW-0472">Membrane</keyword>
<feature type="compositionally biased region" description="Low complexity" evidence="1">
    <location>
        <begin position="122"/>
        <end position="135"/>
    </location>
</feature>
<name>A0A917KG87_9ACTN</name>
<gene>
    <name evidence="4" type="ORF">GCM10010121_023090</name>
</gene>
<reference evidence="4" key="1">
    <citation type="journal article" date="2014" name="Int. J. Syst. Evol. Microbiol.">
        <title>Complete genome sequence of Corynebacterium casei LMG S-19264T (=DSM 44701T), isolated from a smear-ripened cheese.</title>
        <authorList>
            <consortium name="US DOE Joint Genome Institute (JGI-PGF)"/>
            <person name="Walter F."/>
            <person name="Albersmeier A."/>
            <person name="Kalinowski J."/>
            <person name="Ruckert C."/>
        </authorList>
    </citation>
    <scope>NUCLEOTIDE SEQUENCE</scope>
    <source>
        <strain evidence="4">JCM 3086</strain>
    </source>
</reference>
<dbReference type="Pfam" id="PF01471">
    <property type="entry name" value="PG_binding_1"/>
    <property type="match status" value="1"/>
</dbReference>
<feature type="region of interest" description="Disordered" evidence="1">
    <location>
        <begin position="194"/>
        <end position="292"/>
    </location>
</feature>
<evidence type="ECO:0000259" key="3">
    <source>
        <dbReference type="Pfam" id="PF01471"/>
    </source>
</evidence>
<feature type="domain" description="Peptidoglycan binding-like" evidence="3">
    <location>
        <begin position="291"/>
        <end position="349"/>
    </location>
</feature>
<evidence type="ECO:0000256" key="2">
    <source>
        <dbReference type="SAM" id="Phobius"/>
    </source>
</evidence>
<keyword evidence="2" id="KW-0812">Transmembrane</keyword>
<feature type="compositionally biased region" description="Polar residues" evidence="1">
    <location>
        <begin position="263"/>
        <end position="276"/>
    </location>
</feature>
<evidence type="ECO:0000313" key="5">
    <source>
        <dbReference type="Proteomes" id="UP000657574"/>
    </source>
</evidence>
<dbReference type="InterPro" id="IPR036365">
    <property type="entry name" value="PGBD-like_sf"/>
</dbReference>
<protein>
    <submittedName>
        <fullName evidence="4">Peptidoglycan-binding protein</fullName>
    </submittedName>
</protein>
<comment type="caution">
    <text evidence="4">The sequence shown here is derived from an EMBL/GenBank/DDBJ whole genome shotgun (WGS) entry which is preliminary data.</text>
</comment>